<gene>
    <name evidence="2" type="ORF">GCM10023156_70280</name>
</gene>
<dbReference type="Proteomes" id="UP001500840">
    <property type="component" value="Unassembled WGS sequence"/>
</dbReference>
<name>A0ABP8NVN5_9BACT</name>
<reference evidence="3" key="1">
    <citation type="journal article" date="2019" name="Int. J. Syst. Evol. Microbiol.">
        <title>The Global Catalogue of Microorganisms (GCM) 10K type strain sequencing project: providing services to taxonomists for standard genome sequencing and annotation.</title>
        <authorList>
            <consortium name="The Broad Institute Genomics Platform"/>
            <consortium name="The Broad Institute Genome Sequencing Center for Infectious Disease"/>
            <person name="Wu L."/>
            <person name="Ma J."/>
        </authorList>
    </citation>
    <scope>NUCLEOTIDE SEQUENCE [LARGE SCALE GENOMIC DNA]</scope>
    <source>
        <strain evidence="3">JCM 17759</strain>
    </source>
</reference>
<dbReference type="EMBL" id="BAABGA010000120">
    <property type="protein sequence ID" value="GAA4472968.1"/>
    <property type="molecule type" value="Genomic_DNA"/>
</dbReference>
<evidence type="ECO:0000313" key="3">
    <source>
        <dbReference type="Proteomes" id="UP001500840"/>
    </source>
</evidence>
<comment type="caution">
    <text evidence="2">The sequence shown here is derived from an EMBL/GenBank/DDBJ whole genome shotgun (WGS) entry which is preliminary data.</text>
</comment>
<accession>A0ABP8NVN5</accession>
<dbReference type="Gene3D" id="3.30.1340.30">
    <property type="match status" value="1"/>
</dbReference>
<keyword evidence="3" id="KW-1185">Reference proteome</keyword>
<sequence length="86" mass="9743">MIQTTASSSRSPELPSVISLDVALKANELFRTCPYSSIRNVQCRFHEGVLILSGEVPSFHMKQTAQELIRHVLHVEQIDNRLNVVR</sequence>
<organism evidence="2 3">
    <name type="scientific">Novipirellula rosea</name>
    <dbReference type="NCBI Taxonomy" id="1031540"/>
    <lineage>
        <taxon>Bacteria</taxon>
        <taxon>Pseudomonadati</taxon>
        <taxon>Planctomycetota</taxon>
        <taxon>Planctomycetia</taxon>
        <taxon>Pirellulales</taxon>
        <taxon>Pirellulaceae</taxon>
        <taxon>Novipirellula</taxon>
    </lineage>
</organism>
<dbReference type="Pfam" id="PF04972">
    <property type="entry name" value="BON"/>
    <property type="match status" value="1"/>
</dbReference>
<proteinExistence type="predicted"/>
<dbReference type="InterPro" id="IPR007055">
    <property type="entry name" value="BON_dom"/>
</dbReference>
<feature type="domain" description="BON" evidence="1">
    <location>
        <begin position="38"/>
        <end position="85"/>
    </location>
</feature>
<evidence type="ECO:0000259" key="1">
    <source>
        <dbReference type="Pfam" id="PF04972"/>
    </source>
</evidence>
<dbReference type="RefSeq" id="WP_425571415.1">
    <property type="nucleotide sequence ID" value="NZ_BAABGA010000120.1"/>
</dbReference>
<protein>
    <recommendedName>
        <fullName evidence="1">BON domain-containing protein</fullName>
    </recommendedName>
</protein>
<evidence type="ECO:0000313" key="2">
    <source>
        <dbReference type="EMBL" id="GAA4472968.1"/>
    </source>
</evidence>